<feature type="region of interest" description="Disordered" evidence="1">
    <location>
        <begin position="77"/>
        <end position="109"/>
    </location>
</feature>
<protein>
    <submittedName>
        <fullName evidence="2">Uncharacterized protein</fullName>
    </submittedName>
</protein>
<sequence length="132" mass="15250">YPLLDYSSYDRAGVEVYIGLPYKAFGRFFLHISRYQFCDSEMGLEKRLTRGDQDINPLDSACREHVNVFASHCHSSYKDRNEGMNFKTNKKKEEQADTSYGETWRRPSCSTVAERSQVVSRQSGGSRQDCKQ</sequence>
<evidence type="ECO:0000313" key="3">
    <source>
        <dbReference type="Proteomes" id="UP000078541"/>
    </source>
</evidence>
<accession>A0A151JYX3</accession>
<evidence type="ECO:0000256" key="1">
    <source>
        <dbReference type="SAM" id="MobiDB-lite"/>
    </source>
</evidence>
<dbReference type="Proteomes" id="UP000078541">
    <property type="component" value="Unassembled WGS sequence"/>
</dbReference>
<organism evidence="2 3">
    <name type="scientific">Trachymyrmex septentrionalis</name>
    <dbReference type="NCBI Taxonomy" id="34720"/>
    <lineage>
        <taxon>Eukaryota</taxon>
        <taxon>Metazoa</taxon>
        <taxon>Ecdysozoa</taxon>
        <taxon>Arthropoda</taxon>
        <taxon>Hexapoda</taxon>
        <taxon>Insecta</taxon>
        <taxon>Pterygota</taxon>
        <taxon>Neoptera</taxon>
        <taxon>Endopterygota</taxon>
        <taxon>Hymenoptera</taxon>
        <taxon>Apocrita</taxon>
        <taxon>Aculeata</taxon>
        <taxon>Formicoidea</taxon>
        <taxon>Formicidae</taxon>
        <taxon>Myrmicinae</taxon>
        <taxon>Trachymyrmex</taxon>
    </lineage>
</organism>
<reference evidence="2 3" key="1">
    <citation type="submission" date="2016-03" db="EMBL/GenBank/DDBJ databases">
        <title>Trachymyrmex septentrionalis WGS genome.</title>
        <authorList>
            <person name="Nygaard S."/>
            <person name="Hu H."/>
            <person name="Boomsma J."/>
            <person name="Zhang G."/>
        </authorList>
    </citation>
    <scope>NUCLEOTIDE SEQUENCE [LARGE SCALE GENOMIC DNA]</scope>
    <source>
        <strain evidence="2">Tsep2-gDNA-1</strain>
        <tissue evidence="2">Whole body</tissue>
    </source>
</reference>
<name>A0A151JYX3_9HYME</name>
<proteinExistence type="predicted"/>
<feature type="non-terminal residue" evidence="2">
    <location>
        <position position="1"/>
    </location>
</feature>
<evidence type="ECO:0000313" key="2">
    <source>
        <dbReference type="EMBL" id="KYN41549.1"/>
    </source>
</evidence>
<keyword evidence="3" id="KW-1185">Reference proteome</keyword>
<dbReference type="AlphaFoldDB" id="A0A151JYX3"/>
<gene>
    <name evidence="2" type="ORF">ALC56_04012</name>
</gene>
<dbReference type="EMBL" id="KQ981456">
    <property type="protein sequence ID" value="KYN41549.1"/>
    <property type="molecule type" value="Genomic_DNA"/>
</dbReference>